<feature type="transmembrane region" description="Helical" evidence="1">
    <location>
        <begin position="181"/>
        <end position="206"/>
    </location>
</feature>
<organism evidence="2 3">
    <name type="scientific">Syncephalis pseudoplumigaleata</name>
    <dbReference type="NCBI Taxonomy" id="1712513"/>
    <lineage>
        <taxon>Eukaryota</taxon>
        <taxon>Fungi</taxon>
        <taxon>Fungi incertae sedis</taxon>
        <taxon>Zoopagomycota</taxon>
        <taxon>Zoopagomycotina</taxon>
        <taxon>Zoopagomycetes</taxon>
        <taxon>Zoopagales</taxon>
        <taxon>Piptocephalidaceae</taxon>
        <taxon>Syncephalis</taxon>
    </lineage>
</organism>
<keyword evidence="1" id="KW-1133">Transmembrane helix</keyword>
<dbReference type="Proteomes" id="UP000278143">
    <property type="component" value="Unassembled WGS sequence"/>
</dbReference>
<keyword evidence="1" id="KW-0472">Membrane</keyword>
<evidence type="ECO:0000313" key="2">
    <source>
        <dbReference type="EMBL" id="RKP24333.1"/>
    </source>
</evidence>
<keyword evidence="3" id="KW-1185">Reference proteome</keyword>
<gene>
    <name evidence="2" type="ORF">SYNPS1DRAFT_23576</name>
</gene>
<feature type="transmembrane region" description="Helical" evidence="1">
    <location>
        <begin position="45"/>
        <end position="63"/>
    </location>
</feature>
<accession>A0A4P9YW69</accession>
<feature type="transmembrane region" description="Helical" evidence="1">
    <location>
        <begin position="226"/>
        <end position="247"/>
    </location>
</feature>
<feature type="transmembrane region" description="Helical" evidence="1">
    <location>
        <begin position="75"/>
        <end position="96"/>
    </location>
</feature>
<evidence type="ECO:0000313" key="3">
    <source>
        <dbReference type="Proteomes" id="UP000278143"/>
    </source>
</evidence>
<evidence type="ECO:0000256" key="1">
    <source>
        <dbReference type="SAM" id="Phobius"/>
    </source>
</evidence>
<proteinExistence type="predicted"/>
<dbReference type="OrthoDB" id="5561265at2759"/>
<name>A0A4P9YW69_9FUNG</name>
<keyword evidence="1" id="KW-0812">Transmembrane</keyword>
<feature type="transmembrane region" description="Helical" evidence="1">
    <location>
        <begin position="108"/>
        <end position="129"/>
    </location>
</feature>
<sequence length="302" mass="33899">MLKNDTWPKVAGLITVHPLGEISPLDFMASTKTMKDARMALRSNFTQGAMNVILICIFLRNTYCALKMLYYRPRGIANWCCFLQAAAGVALGYVSLSALLTSFSTCRHIGWVAAFGLVVSSICVNICLLIKAYAVQRRSKLLLLLGILLIMPNGVTIWVAWFESPVFNTIDHACIMIFPEFYPIFKASLDIFINVLFSTIFLRVVIGQYRTFGSQCWKRLSSDGMLYLMIVCLSNLLTGIFTTITLLGPMREMVFIVDWVVTSCLLVYQHQQLQANRAPRGGFTAKTKPVSMPHYSKMRSVA</sequence>
<dbReference type="AlphaFoldDB" id="A0A4P9YW69"/>
<dbReference type="EMBL" id="KZ990294">
    <property type="protein sequence ID" value="RKP24333.1"/>
    <property type="molecule type" value="Genomic_DNA"/>
</dbReference>
<reference evidence="3" key="1">
    <citation type="journal article" date="2018" name="Nat. Microbiol.">
        <title>Leveraging single-cell genomics to expand the fungal tree of life.</title>
        <authorList>
            <person name="Ahrendt S.R."/>
            <person name="Quandt C.A."/>
            <person name="Ciobanu D."/>
            <person name="Clum A."/>
            <person name="Salamov A."/>
            <person name="Andreopoulos B."/>
            <person name="Cheng J.F."/>
            <person name="Woyke T."/>
            <person name="Pelin A."/>
            <person name="Henrissat B."/>
            <person name="Reynolds N.K."/>
            <person name="Benny G.L."/>
            <person name="Smith M.E."/>
            <person name="James T.Y."/>
            <person name="Grigoriev I.V."/>
        </authorList>
    </citation>
    <scope>NUCLEOTIDE SEQUENCE [LARGE SCALE GENOMIC DNA]</scope>
    <source>
        <strain evidence="3">Benny S71-1</strain>
    </source>
</reference>
<protein>
    <submittedName>
        <fullName evidence="2">Uncharacterized protein</fullName>
    </submittedName>
</protein>
<feature type="transmembrane region" description="Helical" evidence="1">
    <location>
        <begin position="141"/>
        <end position="161"/>
    </location>
</feature>